<accession>A0A0B6Z8M2</accession>
<gene>
    <name evidence="2" type="primary">ORF52713</name>
</gene>
<evidence type="ECO:0000256" key="1">
    <source>
        <dbReference type="SAM" id="MobiDB-lite"/>
    </source>
</evidence>
<feature type="region of interest" description="Disordered" evidence="1">
    <location>
        <begin position="46"/>
        <end position="66"/>
    </location>
</feature>
<organism evidence="2">
    <name type="scientific">Arion vulgaris</name>
    <dbReference type="NCBI Taxonomy" id="1028688"/>
    <lineage>
        <taxon>Eukaryota</taxon>
        <taxon>Metazoa</taxon>
        <taxon>Spiralia</taxon>
        <taxon>Lophotrochozoa</taxon>
        <taxon>Mollusca</taxon>
        <taxon>Gastropoda</taxon>
        <taxon>Heterobranchia</taxon>
        <taxon>Euthyneura</taxon>
        <taxon>Panpulmonata</taxon>
        <taxon>Eupulmonata</taxon>
        <taxon>Stylommatophora</taxon>
        <taxon>Helicina</taxon>
        <taxon>Arionoidea</taxon>
        <taxon>Arionidae</taxon>
        <taxon>Arion</taxon>
    </lineage>
</organism>
<protein>
    <submittedName>
        <fullName evidence="2">Uncharacterized protein</fullName>
    </submittedName>
</protein>
<feature type="non-terminal residue" evidence="2">
    <location>
        <position position="1"/>
    </location>
</feature>
<feature type="region of interest" description="Disordered" evidence="1">
    <location>
        <begin position="124"/>
        <end position="144"/>
    </location>
</feature>
<reference evidence="2" key="1">
    <citation type="submission" date="2014-12" db="EMBL/GenBank/DDBJ databases">
        <title>Insight into the proteome of Arion vulgaris.</title>
        <authorList>
            <person name="Aradska J."/>
            <person name="Bulat T."/>
            <person name="Smidak R."/>
            <person name="Sarate P."/>
            <person name="Gangsoo J."/>
            <person name="Sialana F."/>
            <person name="Bilban M."/>
            <person name="Lubec G."/>
        </authorList>
    </citation>
    <scope>NUCLEOTIDE SEQUENCE</scope>
    <source>
        <tissue evidence="2">Skin</tissue>
    </source>
</reference>
<name>A0A0B6Z8M2_9EUPU</name>
<feature type="region of interest" description="Disordered" evidence="1">
    <location>
        <begin position="160"/>
        <end position="193"/>
    </location>
</feature>
<dbReference type="AlphaFoldDB" id="A0A0B6Z8M2"/>
<proteinExistence type="predicted"/>
<sequence length="193" mass="21486">GMNGNVSKVHSKDQILSKIRGGNLTMPNLQNSDETLSTGLVGNKTTPKIQLPDTGHKATLESNSPPMPTFLIPTELFKNMSISRAVDGNIKSGFTVKQSTTPPYSSVKISPFSHVDYLKYEIQPPTTHQSHRKNRCQKEPPPVKISEQAPMFWAKYMLPENVPKSRKSHSGKSKSGRDANRVNSSKVQPRVYW</sequence>
<feature type="compositionally biased region" description="Basic residues" evidence="1">
    <location>
        <begin position="164"/>
        <end position="174"/>
    </location>
</feature>
<dbReference type="EMBL" id="HACG01017862">
    <property type="protein sequence ID" value="CEK64727.1"/>
    <property type="molecule type" value="Transcribed_RNA"/>
</dbReference>
<evidence type="ECO:0000313" key="2">
    <source>
        <dbReference type="EMBL" id="CEK64727.1"/>
    </source>
</evidence>